<name>A0A5C3EX98_9BASI</name>
<evidence type="ECO:0000313" key="3">
    <source>
        <dbReference type="Proteomes" id="UP000323386"/>
    </source>
</evidence>
<organism evidence="2 3">
    <name type="scientific">Pseudozyma flocculosa</name>
    <dbReference type="NCBI Taxonomy" id="84751"/>
    <lineage>
        <taxon>Eukaryota</taxon>
        <taxon>Fungi</taxon>
        <taxon>Dikarya</taxon>
        <taxon>Basidiomycota</taxon>
        <taxon>Ustilaginomycotina</taxon>
        <taxon>Ustilaginomycetes</taxon>
        <taxon>Ustilaginales</taxon>
        <taxon>Ustilaginaceae</taxon>
        <taxon>Pseudozyma</taxon>
    </lineage>
</organism>
<protein>
    <submittedName>
        <fullName evidence="2">Uncharacterized protein</fullName>
    </submittedName>
</protein>
<keyword evidence="3" id="KW-1185">Reference proteome</keyword>
<dbReference type="AlphaFoldDB" id="A0A5C3EX98"/>
<gene>
    <name evidence="2" type="ORF">PSFLO_02325</name>
</gene>
<evidence type="ECO:0000313" key="2">
    <source>
        <dbReference type="EMBL" id="SPO36854.1"/>
    </source>
</evidence>
<dbReference type="Proteomes" id="UP000323386">
    <property type="component" value="Unassembled WGS sequence"/>
</dbReference>
<dbReference type="EMBL" id="OOIP01000005">
    <property type="protein sequence ID" value="SPO36854.1"/>
    <property type="molecule type" value="Genomic_DNA"/>
</dbReference>
<reference evidence="2 3" key="1">
    <citation type="submission" date="2018-03" db="EMBL/GenBank/DDBJ databases">
        <authorList>
            <person name="Guldener U."/>
        </authorList>
    </citation>
    <scope>NUCLEOTIDE SEQUENCE [LARGE SCALE GENOMIC DNA]</scope>
    <source>
        <strain evidence="2 3">DAOM196992</strain>
    </source>
</reference>
<accession>A0A5C3EX98</accession>
<evidence type="ECO:0000256" key="1">
    <source>
        <dbReference type="SAM" id="MobiDB-lite"/>
    </source>
</evidence>
<feature type="region of interest" description="Disordered" evidence="1">
    <location>
        <begin position="18"/>
        <end position="98"/>
    </location>
</feature>
<sequence>MAAVCVVRRVKAETRTVVEPANANSRGNQVKARPGPAGQAFHALMDGQGRRSSRRLARVAPLPGRSTKVGRWPPPPQPPESQRGVERSVEGPPPPPPP</sequence>
<proteinExistence type="predicted"/>